<proteinExistence type="predicted"/>
<dbReference type="Proteomes" id="UP000286287">
    <property type="component" value="Unassembled WGS sequence"/>
</dbReference>
<protein>
    <submittedName>
        <fullName evidence="1">Uncharacterized protein</fullName>
    </submittedName>
</protein>
<evidence type="ECO:0000313" key="1">
    <source>
        <dbReference type="EMBL" id="RJF74489.1"/>
    </source>
</evidence>
<accession>A0A418VEF8</accession>
<dbReference type="AlphaFoldDB" id="A0A418VEF8"/>
<keyword evidence="2" id="KW-1185">Reference proteome</keyword>
<dbReference type="RefSeq" id="WP_119761464.1">
    <property type="nucleotide sequence ID" value="NZ_QYUJ01000010.1"/>
</dbReference>
<organism evidence="1 2">
    <name type="scientific">Deinococcus cavernae</name>
    <dbReference type="NCBI Taxonomy" id="2320857"/>
    <lineage>
        <taxon>Bacteria</taxon>
        <taxon>Thermotogati</taxon>
        <taxon>Deinococcota</taxon>
        <taxon>Deinococci</taxon>
        <taxon>Deinococcales</taxon>
        <taxon>Deinococcaceae</taxon>
        <taxon>Deinococcus</taxon>
    </lineage>
</organism>
<name>A0A418VEF8_9DEIO</name>
<gene>
    <name evidence="1" type="ORF">D3875_04200</name>
</gene>
<dbReference type="OrthoDB" id="64050at2"/>
<dbReference type="Gene3D" id="1.10.10.60">
    <property type="entry name" value="Homeodomain-like"/>
    <property type="match status" value="1"/>
</dbReference>
<comment type="caution">
    <text evidence="1">The sequence shown here is derived from an EMBL/GenBank/DDBJ whole genome shotgun (WGS) entry which is preliminary data.</text>
</comment>
<evidence type="ECO:0000313" key="2">
    <source>
        <dbReference type="Proteomes" id="UP000286287"/>
    </source>
</evidence>
<sequence>MPKWNPVQVNLTSEEAEVLEAAAKRAGMPVEVYIKNAALTVTREVPSKRSGHELMWIHREAASRGHTWTEEELREKELPLYWSEAWVRARLAEGLSIQQLAVLSGAHKNTVDRHLDSHFGISAGKRVLTSAEVQTIHQRFAAGETRPAIARSMGLSKTTVSQYLRDQPSFYEQDADAAIQRSQPHLESPPLDADEPWHKRLLAQQLAAVNPWPAPVAQIADQLFNGNRSVTRTWASKQFKDGHLVRPRYGWYDLARK</sequence>
<reference evidence="1 2" key="1">
    <citation type="submission" date="2018-09" db="EMBL/GenBank/DDBJ databases">
        <authorList>
            <person name="Zhu H."/>
        </authorList>
    </citation>
    <scope>NUCLEOTIDE SEQUENCE [LARGE SCALE GENOMIC DNA]</scope>
    <source>
        <strain evidence="1 2">K2S05-167</strain>
    </source>
</reference>
<dbReference type="EMBL" id="QYUJ01000010">
    <property type="protein sequence ID" value="RJF74489.1"/>
    <property type="molecule type" value="Genomic_DNA"/>
</dbReference>